<proteinExistence type="predicted"/>
<gene>
    <name evidence="2" type="ORF">HPULCUR_003230</name>
</gene>
<organism evidence="2 3">
    <name type="scientific">Helicostylum pulchrum</name>
    <dbReference type="NCBI Taxonomy" id="562976"/>
    <lineage>
        <taxon>Eukaryota</taxon>
        <taxon>Fungi</taxon>
        <taxon>Fungi incertae sedis</taxon>
        <taxon>Mucoromycota</taxon>
        <taxon>Mucoromycotina</taxon>
        <taxon>Mucoromycetes</taxon>
        <taxon>Mucorales</taxon>
        <taxon>Mucorineae</taxon>
        <taxon>Mucoraceae</taxon>
        <taxon>Helicostylum</taxon>
    </lineage>
</organism>
<protein>
    <submittedName>
        <fullName evidence="2">Uncharacterized protein</fullName>
    </submittedName>
</protein>
<accession>A0ABP9XSS9</accession>
<evidence type="ECO:0000313" key="2">
    <source>
        <dbReference type="EMBL" id="GAA5797834.1"/>
    </source>
</evidence>
<keyword evidence="1" id="KW-0175">Coiled coil</keyword>
<name>A0ABP9XSS9_9FUNG</name>
<comment type="caution">
    <text evidence="2">The sequence shown here is derived from an EMBL/GenBank/DDBJ whole genome shotgun (WGS) entry which is preliminary data.</text>
</comment>
<feature type="coiled-coil region" evidence="1">
    <location>
        <begin position="309"/>
        <end position="336"/>
    </location>
</feature>
<keyword evidence="3" id="KW-1185">Reference proteome</keyword>
<evidence type="ECO:0000256" key="1">
    <source>
        <dbReference type="SAM" id="Coils"/>
    </source>
</evidence>
<sequence>MVVVHSAEAGVSSQKWILTYDGCIELDSHDLYVLGSSELKDGAVVLLGSSHISSTVKSIQWKFSVPVFGKTSTTTTGAKVSTVTSITKAIENGAKIESTQEVASVKKSDLSLARKTTKSSYIIYRESRLIISWWKIIFMRRLSTCRTQKEYLEVIEQYRQILYSRFAQYISVYGSSVSKKECRLLEQSIEETEDTLETEVFDKCTTYLNNLKSDDIVSVDKINVSDIVSKTCGALDKKFETIISTTEKESTSDKESSGQVVVQKKPEHEVDNVLVTVDTIQITIRYWLRTLYIRISEASKNGAKPEEIQKLIKDSHQEVQAELKKLNETASTTLTESTLTESSKKEFEKSLVTVMEKSTTELDHFVSNIEKSTTVVSVENWKKLTNEVENKLSVNIHDCKDVIHKYDVISEDEIKKEQDMESVDEEDVQSSKIEIVSTLTESKTYISTWFANVLKDISWSINNETATDYKKDTLTIIDAAELDVISRIDESAALISVLSSSLTYLSWSERRYLITYYIGMKSYLLTNIERVRCSVVESTDKDTTLKICDSIFGVDGQTDIVKNIDQMLEKVTTTTTSSTIVVVNEEGKSSVVEVEGSKTEILNDNSVSVASGVVTDDSKTSATIVIADEASKLSKVDVINKDSQSVKIDIIADDKKTISNIDEINTGSSSITVGAITKGETTTLETIVNDKGSVTAGKIDTAKDQASAVPDTVIGGIVAGGIITGVVSDKNGTEKATVGVITEEDTITKVDVVKKDSETIIVDEKETETLIVGEKETETKVDITTKDSEVVSVDKKDTYEKVDTEVEGTEKVTVGVITTEKDTESKVEVITKDSESVIVGVIADDKKTVTEIDETENITVGVISGQKETITEIDSVISGGVVAGGIIAGSIIEDKETIIDVDVVTKDSEKITVGIVTEEKDACSKVDVITEESEKVTIGVITDDKTATKTDSKKNGAIVGGVIAGGIIAGVISGVVSDKKDTECDVITKDTEKVTVGVITEEDTITKVDVVKKDSETIIVDEKEAETIVDFTSEDTGKVTVGAINEKFESVTEVNDVKKDVATELAIINKEPGIISGGIIVADTNTGTDVAGIIAGDIVTKVEDKKDTIATEVETKKETTVTKVEDKKQAEIVVVTKDQLTCKY</sequence>
<dbReference type="EMBL" id="BAABUJ010000008">
    <property type="protein sequence ID" value="GAA5797834.1"/>
    <property type="molecule type" value="Genomic_DNA"/>
</dbReference>
<reference evidence="2 3" key="1">
    <citation type="submission" date="2024-04" db="EMBL/GenBank/DDBJ databases">
        <title>genome sequences of Mucor flavus KT1a and Helicostylum pulchrum KT1b strains isolation_sourced from the surface of a dry-aged beef.</title>
        <authorList>
            <person name="Toyotome T."/>
            <person name="Hosono M."/>
            <person name="Torimaru M."/>
            <person name="Fukuda K."/>
            <person name="Mikami N."/>
        </authorList>
    </citation>
    <scope>NUCLEOTIDE SEQUENCE [LARGE SCALE GENOMIC DNA]</scope>
    <source>
        <strain evidence="2 3">KT1b</strain>
    </source>
</reference>
<dbReference type="Proteomes" id="UP001476247">
    <property type="component" value="Unassembled WGS sequence"/>
</dbReference>
<evidence type="ECO:0000313" key="3">
    <source>
        <dbReference type="Proteomes" id="UP001476247"/>
    </source>
</evidence>